<evidence type="ECO:0008006" key="7">
    <source>
        <dbReference type="Google" id="ProtNLM"/>
    </source>
</evidence>
<sequence length="101" mass="11940">MKGEDNYKKGYGQRRRIGSYWIIYRFEECGKSCRLRWMNYLSPSVKHGEFTEQRKTSSLDSIISLETGGLDCWKGSWANRQPSEEPLELSFVQEARHQEEE</sequence>
<protein>
    <recommendedName>
        <fullName evidence="7">HTH myb-type domain-containing protein</fullName>
    </recommendedName>
</protein>
<dbReference type="EMBL" id="QGNW01000034">
    <property type="protein sequence ID" value="RVX10456.1"/>
    <property type="molecule type" value="Genomic_DNA"/>
</dbReference>
<dbReference type="Proteomes" id="UP000288805">
    <property type="component" value="Unassembled WGS sequence"/>
</dbReference>
<evidence type="ECO:0000313" key="6">
    <source>
        <dbReference type="Proteomes" id="UP000288805"/>
    </source>
</evidence>
<dbReference type="InterPro" id="IPR009057">
    <property type="entry name" value="Homeodomain-like_sf"/>
</dbReference>
<dbReference type="SUPFAM" id="SSF46689">
    <property type="entry name" value="Homeodomain-like"/>
    <property type="match status" value="1"/>
</dbReference>
<keyword evidence="1" id="KW-0677">Repeat</keyword>
<evidence type="ECO:0000313" key="5">
    <source>
        <dbReference type="EMBL" id="RVX10456.1"/>
    </source>
</evidence>
<gene>
    <name evidence="5" type="ORF">CK203_016856</name>
</gene>
<reference evidence="5 6" key="1">
    <citation type="journal article" date="2018" name="PLoS Genet.">
        <title>Population sequencing reveals clonal diversity and ancestral inbreeding in the grapevine cultivar Chardonnay.</title>
        <authorList>
            <person name="Roach M.J."/>
            <person name="Johnson D.L."/>
            <person name="Bohlmann J."/>
            <person name="van Vuuren H.J."/>
            <person name="Jones S.J."/>
            <person name="Pretorius I.S."/>
            <person name="Schmidt S.A."/>
            <person name="Borneman A.R."/>
        </authorList>
    </citation>
    <scope>NUCLEOTIDE SEQUENCE [LARGE SCALE GENOMIC DNA]</scope>
    <source>
        <strain evidence="6">cv. Chardonnay</strain>
        <tissue evidence="5">Leaf</tissue>
    </source>
</reference>
<keyword evidence="3" id="KW-0238">DNA-binding</keyword>
<evidence type="ECO:0000256" key="3">
    <source>
        <dbReference type="ARBA" id="ARBA00023125"/>
    </source>
</evidence>
<dbReference type="GO" id="GO:0003677">
    <property type="term" value="F:DNA binding"/>
    <property type="evidence" value="ECO:0007669"/>
    <property type="project" value="UniProtKB-KW"/>
</dbReference>
<evidence type="ECO:0000256" key="2">
    <source>
        <dbReference type="ARBA" id="ARBA00023015"/>
    </source>
</evidence>
<evidence type="ECO:0000256" key="1">
    <source>
        <dbReference type="ARBA" id="ARBA00022737"/>
    </source>
</evidence>
<dbReference type="PANTHER" id="PTHR48000:SF46">
    <property type="entry name" value="TRANSCRIPTION FACTOR MYB36"/>
    <property type="match status" value="1"/>
</dbReference>
<comment type="caution">
    <text evidence="5">The sequence shown here is derived from an EMBL/GenBank/DDBJ whole genome shotgun (WGS) entry which is preliminary data.</text>
</comment>
<keyword evidence="2" id="KW-0805">Transcription regulation</keyword>
<proteinExistence type="predicted"/>
<organism evidence="5 6">
    <name type="scientific">Vitis vinifera</name>
    <name type="common">Grape</name>
    <dbReference type="NCBI Taxonomy" id="29760"/>
    <lineage>
        <taxon>Eukaryota</taxon>
        <taxon>Viridiplantae</taxon>
        <taxon>Streptophyta</taxon>
        <taxon>Embryophyta</taxon>
        <taxon>Tracheophyta</taxon>
        <taxon>Spermatophyta</taxon>
        <taxon>Magnoliopsida</taxon>
        <taxon>eudicotyledons</taxon>
        <taxon>Gunneridae</taxon>
        <taxon>Pentapetalae</taxon>
        <taxon>rosids</taxon>
        <taxon>Vitales</taxon>
        <taxon>Vitaceae</taxon>
        <taxon>Viteae</taxon>
        <taxon>Vitis</taxon>
    </lineage>
</organism>
<evidence type="ECO:0000256" key="4">
    <source>
        <dbReference type="ARBA" id="ARBA00023163"/>
    </source>
</evidence>
<keyword evidence="4" id="KW-0804">Transcription</keyword>
<accession>A0A438JNB6</accession>
<dbReference type="PANTHER" id="PTHR48000">
    <property type="entry name" value="OS09G0431300 PROTEIN"/>
    <property type="match status" value="1"/>
</dbReference>
<name>A0A438JNB6_VITVI</name>
<dbReference type="AlphaFoldDB" id="A0A438JNB6"/>